<dbReference type="EMBL" id="JAQQXP010000004">
    <property type="protein sequence ID" value="MDC8832906.1"/>
    <property type="molecule type" value="Genomic_DNA"/>
</dbReference>
<dbReference type="Pfam" id="PF00583">
    <property type="entry name" value="Acetyltransf_1"/>
    <property type="match status" value="1"/>
</dbReference>
<dbReference type="InterPro" id="IPR000182">
    <property type="entry name" value="GNAT_dom"/>
</dbReference>
<reference evidence="2 3" key="1">
    <citation type="submission" date="2022-10" db="EMBL/GenBank/DDBJ databases">
        <title>Alteromonas sp. chi3 Genome sequencing.</title>
        <authorList>
            <person name="Park S."/>
        </authorList>
    </citation>
    <scope>NUCLEOTIDE SEQUENCE [LARGE SCALE GENOMIC DNA]</scope>
    <source>
        <strain evidence="3">chi3</strain>
    </source>
</reference>
<name>A0ABT5L791_9ALTE</name>
<proteinExistence type="predicted"/>
<protein>
    <submittedName>
        <fullName evidence="2">GNAT family N-acetyltransferase</fullName>
        <ecNumber evidence="2">2.3.1.-</ecNumber>
    </submittedName>
</protein>
<evidence type="ECO:0000313" key="2">
    <source>
        <dbReference type="EMBL" id="MDC8832906.1"/>
    </source>
</evidence>
<keyword evidence="3" id="KW-1185">Reference proteome</keyword>
<keyword evidence="2" id="KW-0808">Transferase</keyword>
<dbReference type="GO" id="GO:0016746">
    <property type="term" value="F:acyltransferase activity"/>
    <property type="evidence" value="ECO:0007669"/>
    <property type="project" value="UniProtKB-KW"/>
</dbReference>
<dbReference type="CDD" id="cd04301">
    <property type="entry name" value="NAT_SF"/>
    <property type="match status" value="1"/>
</dbReference>
<dbReference type="RefSeq" id="WP_273642803.1">
    <property type="nucleotide sequence ID" value="NZ_JAQQXP010000004.1"/>
</dbReference>
<feature type="domain" description="N-acetyltransferase" evidence="1">
    <location>
        <begin position="60"/>
        <end position="135"/>
    </location>
</feature>
<organism evidence="2 3">
    <name type="scientific">Alteromonas gilva</name>
    <dbReference type="NCBI Taxonomy" id="2987522"/>
    <lineage>
        <taxon>Bacteria</taxon>
        <taxon>Pseudomonadati</taxon>
        <taxon>Pseudomonadota</taxon>
        <taxon>Gammaproteobacteria</taxon>
        <taxon>Alteromonadales</taxon>
        <taxon>Alteromonadaceae</taxon>
        <taxon>Alteromonas/Salinimonas group</taxon>
        <taxon>Alteromonas</taxon>
    </lineage>
</organism>
<keyword evidence="2" id="KW-0012">Acyltransferase</keyword>
<comment type="caution">
    <text evidence="2">The sequence shown here is derived from an EMBL/GenBank/DDBJ whole genome shotgun (WGS) entry which is preliminary data.</text>
</comment>
<gene>
    <name evidence="2" type="ORF">OIK42_19305</name>
</gene>
<dbReference type="EC" id="2.3.1.-" evidence="2"/>
<dbReference type="InterPro" id="IPR016181">
    <property type="entry name" value="Acyl_CoA_acyltransferase"/>
</dbReference>
<dbReference type="Proteomes" id="UP001218788">
    <property type="component" value="Unassembled WGS sequence"/>
</dbReference>
<dbReference type="SUPFAM" id="SSF55729">
    <property type="entry name" value="Acyl-CoA N-acyltransferases (Nat)"/>
    <property type="match status" value="1"/>
</dbReference>
<evidence type="ECO:0000259" key="1">
    <source>
        <dbReference type="Pfam" id="PF00583"/>
    </source>
</evidence>
<sequence length="169" mass="18608">MPSEMVNPHDSLVSFQECILQGMIPLAKVPGYSNLYSYVDEASPGVMRFTYARMTDDRRTVKAFCSCVKNGFHDGHPCISIGYAVPEQYRNRGYGTAIVKEAVNDLLSQAHKGGIPHIVIDSVVSKENVASQRVTESALQVIRESIIDTESGQPAFQYTAVYSTVESIL</sequence>
<evidence type="ECO:0000313" key="3">
    <source>
        <dbReference type="Proteomes" id="UP001218788"/>
    </source>
</evidence>
<accession>A0ABT5L791</accession>
<dbReference type="Gene3D" id="3.40.630.30">
    <property type="match status" value="1"/>
</dbReference>